<feature type="transmembrane region" description="Helical" evidence="1">
    <location>
        <begin position="105"/>
        <end position="127"/>
    </location>
</feature>
<comment type="caution">
    <text evidence="2">The sequence shown here is derived from an EMBL/GenBank/DDBJ whole genome shotgun (WGS) entry which is preliminary data.</text>
</comment>
<evidence type="ECO:0000256" key="1">
    <source>
        <dbReference type="SAM" id="Phobius"/>
    </source>
</evidence>
<dbReference type="Proteomes" id="UP001642409">
    <property type="component" value="Unassembled WGS sequence"/>
</dbReference>
<keyword evidence="4" id="KW-1185">Reference proteome</keyword>
<sequence length="188" mass="21735">MKLVKFALFLRLLASFLVLFSFNTWLFNQYADYLNRRMDTQSYYAFSLTSLITILVYIFIFILASVLLSFRSKICSCCCVCSSCWCCLRGGEFNSFKFKHKSVYYLIRSISVLFTSGFVLFFIFSVFSGSEKRMVISGLIVDVSFIFQFIFKTFLDYKTISAFCADKGAKKGVFMVERYQGTVDVAAW</sequence>
<feature type="transmembrane region" description="Helical" evidence="1">
    <location>
        <begin position="45"/>
        <end position="68"/>
    </location>
</feature>
<accession>A0AA86R5P0</accession>
<proteinExistence type="predicted"/>
<keyword evidence="1" id="KW-1133">Transmembrane helix</keyword>
<evidence type="ECO:0000313" key="3">
    <source>
        <dbReference type="EMBL" id="CAL6087555.1"/>
    </source>
</evidence>
<gene>
    <name evidence="2" type="ORF">HINF_LOCUS54054</name>
    <name evidence="3" type="ORF">HINF_LOCUS63704</name>
</gene>
<dbReference type="EMBL" id="CAXDID020000401">
    <property type="protein sequence ID" value="CAL6087555.1"/>
    <property type="molecule type" value="Genomic_DNA"/>
</dbReference>
<name>A0AA86R5P0_9EUKA</name>
<keyword evidence="1" id="KW-0812">Transmembrane</keyword>
<reference evidence="3 4" key="2">
    <citation type="submission" date="2024-07" db="EMBL/GenBank/DDBJ databases">
        <authorList>
            <person name="Akdeniz Z."/>
        </authorList>
    </citation>
    <scope>NUCLEOTIDE SEQUENCE [LARGE SCALE GENOMIC DNA]</scope>
</reference>
<protein>
    <submittedName>
        <fullName evidence="3">Hypothetical_protein</fullName>
    </submittedName>
</protein>
<dbReference type="EMBL" id="CATOUU010001006">
    <property type="protein sequence ID" value="CAI9966409.1"/>
    <property type="molecule type" value="Genomic_DNA"/>
</dbReference>
<evidence type="ECO:0000313" key="2">
    <source>
        <dbReference type="EMBL" id="CAI9966409.1"/>
    </source>
</evidence>
<keyword evidence="1" id="KW-0472">Membrane</keyword>
<dbReference type="AlphaFoldDB" id="A0AA86R5P0"/>
<reference evidence="2" key="1">
    <citation type="submission" date="2023-06" db="EMBL/GenBank/DDBJ databases">
        <authorList>
            <person name="Kurt Z."/>
        </authorList>
    </citation>
    <scope>NUCLEOTIDE SEQUENCE</scope>
</reference>
<evidence type="ECO:0000313" key="4">
    <source>
        <dbReference type="Proteomes" id="UP001642409"/>
    </source>
</evidence>
<organism evidence="2">
    <name type="scientific">Hexamita inflata</name>
    <dbReference type="NCBI Taxonomy" id="28002"/>
    <lineage>
        <taxon>Eukaryota</taxon>
        <taxon>Metamonada</taxon>
        <taxon>Diplomonadida</taxon>
        <taxon>Hexamitidae</taxon>
        <taxon>Hexamitinae</taxon>
        <taxon>Hexamita</taxon>
    </lineage>
</organism>
<feature type="transmembrane region" description="Helical" evidence="1">
    <location>
        <begin position="133"/>
        <end position="151"/>
    </location>
</feature>